<dbReference type="InterPro" id="IPR003841">
    <property type="entry name" value="Na/Pi_transpt"/>
</dbReference>
<dbReference type="PANTHER" id="PTHR10010:SF46">
    <property type="entry name" value="SODIUM-DEPENDENT PHOSPHATE TRANSPORT PROTEIN 2B"/>
    <property type="match status" value="1"/>
</dbReference>
<accession>A0A562R9S7</accession>
<feature type="transmembrane region" description="Helical" evidence="6">
    <location>
        <begin position="6"/>
        <end position="27"/>
    </location>
</feature>
<comment type="subcellular location">
    <subcellularLocation>
        <location evidence="1">Cell membrane</location>
        <topology evidence="1">Multi-pass membrane protein</topology>
    </subcellularLocation>
</comment>
<protein>
    <submittedName>
        <fullName evidence="8">Phosphate:Na+ symporter</fullName>
    </submittedName>
</protein>
<dbReference type="InterPro" id="IPR026022">
    <property type="entry name" value="PhoU_dom"/>
</dbReference>
<feature type="domain" description="PhoU" evidence="7">
    <location>
        <begin position="356"/>
        <end position="442"/>
    </location>
</feature>
<proteinExistence type="predicted"/>
<dbReference type="Gene3D" id="1.20.58.220">
    <property type="entry name" value="Phosphate transport system protein phou homolog 2, domain 2"/>
    <property type="match status" value="1"/>
</dbReference>
<keyword evidence="5 6" id="KW-0472">Membrane</keyword>
<dbReference type="RefSeq" id="WP_144686460.1">
    <property type="nucleotide sequence ID" value="NZ_VLLC01000033.1"/>
</dbReference>
<evidence type="ECO:0000256" key="1">
    <source>
        <dbReference type="ARBA" id="ARBA00004651"/>
    </source>
</evidence>
<comment type="caution">
    <text evidence="8">The sequence shown here is derived from an EMBL/GenBank/DDBJ whole genome shotgun (WGS) entry which is preliminary data.</text>
</comment>
<keyword evidence="4 6" id="KW-1133">Transmembrane helix</keyword>
<feature type="transmembrane region" description="Helical" evidence="6">
    <location>
        <begin position="300"/>
        <end position="320"/>
    </location>
</feature>
<dbReference type="NCBIfam" id="NF037997">
    <property type="entry name" value="Na_Pi_symport"/>
    <property type="match status" value="1"/>
</dbReference>
<evidence type="ECO:0000313" key="8">
    <source>
        <dbReference type="EMBL" id="TWI65795.1"/>
    </source>
</evidence>
<evidence type="ECO:0000256" key="5">
    <source>
        <dbReference type="ARBA" id="ARBA00023136"/>
    </source>
</evidence>
<organism evidence="8 9">
    <name type="scientific">Desulfobotulus alkaliphilus</name>
    <dbReference type="NCBI Taxonomy" id="622671"/>
    <lineage>
        <taxon>Bacteria</taxon>
        <taxon>Pseudomonadati</taxon>
        <taxon>Thermodesulfobacteriota</taxon>
        <taxon>Desulfobacteria</taxon>
        <taxon>Desulfobacterales</taxon>
        <taxon>Desulfobacteraceae</taxon>
        <taxon>Desulfobotulus</taxon>
    </lineage>
</organism>
<dbReference type="InterPro" id="IPR038078">
    <property type="entry name" value="PhoU-like_sf"/>
</dbReference>
<name>A0A562R9S7_9BACT</name>
<dbReference type="OrthoDB" id="9763003at2"/>
<feature type="transmembrane region" description="Helical" evidence="6">
    <location>
        <begin position="72"/>
        <end position="94"/>
    </location>
</feature>
<evidence type="ECO:0000256" key="4">
    <source>
        <dbReference type="ARBA" id="ARBA00022989"/>
    </source>
</evidence>
<keyword evidence="9" id="KW-1185">Reference proteome</keyword>
<dbReference type="GO" id="GO:0005436">
    <property type="term" value="F:sodium:phosphate symporter activity"/>
    <property type="evidence" value="ECO:0007669"/>
    <property type="project" value="InterPro"/>
</dbReference>
<dbReference type="NCBIfam" id="TIGR00704">
    <property type="entry name" value="NaPi_cotrn_rel"/>
    <property type="match status" value="1"/>
</dbReference>
<evidence type="ECO:0000313" key="9">
    <source>
        <dbReference type="Proteomes" id="UP000318307"/>
    </source>
</evidence>
<dbReference type="Pfam" id="PF01895">
    <property type="entry name" value="PhoU"/>
    <property type="match status" value="1"/>
</dbReference>
<dbReference type="Proteomes" id="UP000318307">
    <property type="component" value="Unassembled WGS sequence"/>
</dbReference>
<reference evidence="8 9" key="1">
    <citation type="submission" date="2019-07" db="EMBL/GenBank/DDBJ databases">
        <title>Genome sequencing of 100 strains of the haloalkaliphilic chemolithoautotrophic sulfur-oxidizing bacterium Thioalkalivibrio.</title>
        <authorList>
            <person name="Muyzer G."/>
        </authorList>
    </citation>
    <scope>NUCLEOTIDE SEQUENCE [LARGE SCALE GENOMIC DNA]</scope>
    <source>
        <strain evidence="8 9">ASO4-4</strain>
    </source>
</reference>
<dbReference type="EMBL" id="VLLC01000033">
    <property type="protein sequence ID" value="TWI65795.1"/>
    <property type="molecule type" value="Genomic_DNA"/>
</dbReference>
<feature type="transmembrane region" description="Helical" evidence="6">
    <location>
        <begin position="170"/>
        <end position="192"/>
    </location>
</feature>
<feature type="transmembrane region" description="Helical" evidence="6">
    <location>
        <begin position="139"/>
        <end position="158"/>
    </location>
</feature>
<gene>
    <name evidence="8" type="ORF">LZ24_02981</name>
</gene>
<dbReference type="AlphaFoldDB" id="A0A562R9S7"/>
<feature type="transmembrane region" description="Helical" evidence="6">
    <location>
        <begin position="249"/>
        <end position="267"/>
    </location>
</feature>
<dbReference type="Pfam" id="PF02690">
    <property type="entry name" value="Na_Pi_cotrans"/>
    <property type="match status" value="2"/>
</dbReference>
<evidence type="ECO:0000256" key="2">
    <source>
        <dbReference type="ARBA" id="ARBA00022475"/>
    </source>
</evidence>
<evidence type="ECO:0000259" key="7">
    <source>
        <dbReference type="Pfam" id="PF01895"/>
    </source>
</evidence>
<evidence type="ECO:0000256" key="3">
    <source>
        <dbReference type="ARBA" id="ARBA00022692"/>
    </source>
</evidence>
<keyword evidence="3 6" id="KW-0812">Transmembrane</keyword>
<dbReference type="GO" id="GO:0044341">
    <property type="term" value="P:sodium-dependent phosphate transport"/>
    <property type="evidence" value="ECO:0007669"/>
    <property type="project" value="InterPro"/>
</dbReference>
<dbReference type="GO" id="GO:0005886">
    <property type="term" value="C:plasma membrane"/>
    <property type="evidence" value="ECO:0007669"/>
    <property type="project" value="UniProtKB-SubCell"/>
</dbReference>
<feature type="transmembrane region" description="Helical" evidence="6">
    <location>
        <begin position="212"/>
        <end position="237"/>
    </location>
</feature>
<keyword evidence="2" id="KW-1003">Cell membrane</keyword>
<dbReference type="SUPFAM" id="SSF109755">
    <property type="entry name" value="PhoU-like"/>
    <property type="match status" value="1"/>
</dbReference>
<evidence type="ECO:0000256" key="6">
    <source>
        <dbReference type="SAM" id="Phobius"/>
    </source>
</evidence>
<dbReference type="InterPro" id="IPR004633">
    <property type="entry name" value="NaPi_cotrn-rel/YqeW-like"/>
</dbReference>
<dbReference type="PRINTS" id="PR00173">
    <property type="entry name" value="EDTRNSPORT"/>
</dbReference>
<dbReference type="PANTHER" id="PTHR10010">
    <property type="entry name" value="SOLUTE CARRIER FAMILY 34 SODIUM PHOSPHATE , MEMBER 2-RELATED"/>
    <property type="match status" value="1"/>
</dbReference>
<feature type="transmembrane region" description="Helical" evidence="6">
    <location>
        <begin position="106"/>
        <end position="127"/>
    </location>
</feature>
<sequence>MHEINWVNFACQLLGGLGLFLFGMRMMSDGLQKSAGDSLRSILEKLTSNRVIGAFVGVVVTAMLQSSSATTVMVVGFVNAGLLNLTQALSVVLGANVGTTVTAQLIAFKITSVALPAIGVGVFLRLFSKVPRFQYWGEVLIGFGLLFLGLQVMTQSFVPVRQSDLFREAFIYFSINPLAAVLAGALLTMIVQSSSATMGITIALASTGLIDFYAAAAFVLGENIGTTVTANIAAIGANKTAKRAALGHFLFNAIGVIYMLILLTFFTEFVDRITPGDANFVNAEGFHPYVARHIANIHTLFNLINIIVFLPLIGFLALLCEKIIPGKDIPDANATLLDDNLIDTPDMAVRQARKEVQRMSGYALEMLIMARKALFDRDLRLINRIYELEASVDRMEKEIGSYLVRLYQTPMTERNSLYINSMMHVIHDIEKIGDYSESIARYAEKMIQEKMDFSDAARDEMADIFDVAIRFCTHVFEGYNTGRFGIWVDTADENLIDQMKIQFKNNHMDRLSSGVCSVAMGILFVDILNKLEKVGDNAFNIAQILVQRELE</sequence>